<feature type="region of interest" description="Disordered" evidence="1">
    <location>
        <begin position="1"/>
        <end position="20"/>
    </location>
</feature>
<dbReference type="CDD" id="cd21037">
    <property type="entry name" value="MLKL_NTD"/>
    <property type="match status" value="1"/>
</dbReference>
<keyword evidence="3" id="KW-1185">Reference proteome</keyword>
<reference evidence="2" key="1">
    <citation type="submission" date="2023-03" db="EMBL/GenBank/DDBJ databases">
        <title>Massive genome expansion in bonnet fungi (Mycena s.s.) driven by repeated elements and novel gene families across ecological guilds.</title>
        <authorList>
            <consortium name="Lawrence Berkeley National Laboratory"/>
            <person name="Harder C.B."/>
            <person name="Miyauchi S."/>
            <person name="Viragh M."/>
            <person name="Kuo A."/>
            <person name="Thoen E."/>
            <person name="Andreopoulos B."/>
            <person name="Lu D."/>
            <person name="Skrede I."/>
            <person name="Drula E."/>
            <person name="Henrissat B."/>
            <person name="Morin E."/>
            <person name="Kohler A."/>
            <person name="Barry K."/>
            <person name="LaButti K."/>
            <person name="Morin E."/>
            <person name="Salamov A."/>
            <person name="Lipzen A."/>
            <person name="Mereny Z."/>
            <person name="Hegedus B."/>
            <person name="Baldrian P."/>
            <person name="Stursova M."/>
            <person name="Weitz H."/>
            <person name="Taylor A."/>
            <person name="Grigoriev I.V."/>
            <person name="Nagy L.G."/>
            <person name="Martin F."/>
            <person name="Kauserud H."/>
        </authorList>
    </citation>
    <scope>NUCLEOTIDE SEQUENCE</scope>
    <source>
        <strain evidence="2">CBHHK067</strain>
    </source>
</reference>
<accession>A0AAD7M6I9</accession>
<sequence>MSASRLPSAPPSTASHDEDRLPFRPFKSSLSSSSDIDWLTPLIFNAKAIAAGSETLPFPYVKGVFGTAIFFLETAETVQKNRESMKELCAETVDIITVVRDQISFHKDAGAIQFKAKCEELESFLQDVVEVLIRHRRRVKGFSAIVKEILKSSNTTDEIGRWRNRISNVRSNFMLMATMDTNFKVDKILTVKSPDLPLP</sequence>
<dbReference type="EMBL" id="JARKIE010000012">
    <property type="protein sequence ID" value="KAJ7703737.1"/>
    <property type="molecule type" value="Genomic_DNA"/>
</dbReference>
<comment type="caution">
    <text evidence="2">The sequence shown here is derived from an EMBL/GenBank/DDBJ whole genome shotgun (WGS) entry which is preliminary data.</text>
</comment>
<proteinExistence type="predicted"/>
<name>A0AAD7M6I9_MYCRO</name>
<dbReference type="AlphaFoldDB" id="A0AAD7M6I9"/>
<evidence type="ECO:0000313" key="3">
    <source>
        <dbReference type="Proteomes" id="UP001221757"/>
    </source>
</evidence>
<dbReference type="Proteomes" id="UP001221757">
    <property type="component" value="Unassembled WGS sequence"/>
</dbReference>
<protein>
    <submittedName>
        <fullName evidence="2">Uncharacterized protein</fullName>
    </submittedName>
</protein>
<organism evidence="2 3">
    <name type="scientific">Mycena rosella</name>
    <name type="common">Pink bonnet</name>
    <name type="synonym">Agaricus rosellus</name>
    <dbReference type="NCBI Taxonomy" id="1033263"/>
    <lineage>
        <taxon>Eukaryota</taxon>
        <taxon>Fungi</taxon>
        <taxon>Dikarya</taxon>
        <taxon>Basidiomycota</taxon>
        <taxon>Agaricomycotina</taxon>
        <taxon>Agaricomycetes</taxon>
        <taxon>Agaricomycetidae</taxon>
        <taxon>Agaricales</taxon>
        <taxon>Marasmiineae</taxon>
        <taxon>Mycenaceae</taxon>
        <taxon>Mycena</taxon>
    </lineage>
</organism>
<evidence type="ECO:0000256" key="1">
    <source>
        <dbReference type="SAM" id="MobiDB-lite"/>
    </source>
</evidence>
<evidence type="ECO:0000313" key="2">
    <source>
        <dbReference type="EMBL" id="KAJ7703737.1"/>
    </source>
</evidence>
<dbReference type="InterPro" id="IPR059179">
    <property type="entry name" value="MLKL-like_MCAfunc"/>
</dbReference>
<gene>
    <name evidence="2" type="ORF">B0H17DRAFT_1040951</name>
</gene>